<evidence type="ECO:0000256" key="1">
    <source>
        <dbReference type="SAM" id="SignalP"/>
    </source>
</evidence>
<dbReference type="SUPFAM" id="SSF48239">
    <property type="entry name" value="Terpenoid cyclases/Protein prenyltransferases"/>
    <property type="match status" value="1"/>
</dbReference>
<dbReference type="Proteomes" id="UP001596220">
    <property type="component" value="Unassembled WGS sequence"/>
</dbReference>
<accession>A0ABW1P923</accession>
<feature type="signal peptide" evidence="1">
    <location>
        <begin position="1"/>
        <end position="18"/>
    </location>
</feature>
<protein>
    <submittedName>
        <fullName evidence="2">Prenyltransferase/squalene oxidase repeat-containing protein</fullName>
    </submittedName>
</protein>
<evidence type="ECO:0000313" key="3">
    <source>
        <dbReference type="Proteomes" id="UP001596220"/>
    </source>
</evidence>
<gene>
    <name evidence="2" type="ORF">ACFP3R_19755</name>
</gene>
<name>A0ABW1P923_9PSEU</name>
<reference evidence="3" key="1">
    <citation type="journal article" date="2019" name="Int. J. Syst. Evol. Microbiol.">
        <title>The Global Catalogue of Microorganisms (GCM) 10K type strain sequencing project: providing services to taxonomists for standard genome sequencing and annotation.</title>
        <authorList>
            <consortium name="The Broad Institute Genomics Platform"/>
            <consortium name="The Broad Institute Genome Sequencing Center for Infectious Disease"/>
            <person name="Wu L."/>
            <person name="Ma J."/>
        </authorList>
    </citation>
    <scope>NUCLEOTIDE SEQUENCE [LARGE SCALE GENOMIC DNA]</scope>
    <source>
        <strain evidence="3">CGMCC 4.7246</strain>
    </source>
</reference>
<proteinExistence type="predicted"/>
<feature type="chain" id="PRO_5046164409" evidence="1">
    <location>
        <begin position="19"/>
        <end position="332"/>
    </location>
</feature>
<dbReference type="InterPro" id="IPR008930">
    <property type="entry name" value="Terpenoid_cyclase/PrenylTrfase"/>
</dbReference>
<evidence type="ECO:0000313" key="2">
    <source>
        <dbReference type="EMBL" id="MFC6091517.1"/>
    </source>
</evidence>
<dbReference type="RefSeq" id="WP_380637719.1">
    <property type="nucleotide sequence ID" value="NZ_JBHSQO010000019.1"/>
</dbReference>
<keyword evidence="1" id="KW-0732">Signal</keyword>
<keyword evidence="3" id="KW-1185">Reference proteome</keyword>
<organism evidence="2 3">
    <name type="scientific">Saccharothrix lopnurensis</name>
    <dbReference type="NCBI Taxonomy" id="1670621"/>
    <lineage>
        <taxon>Bacteria</taxon>
        <taxon>Bacillati</taxon>
        <taxon>Actinomycetota</taxon>
        <taxon>Actinomycetes</taxon>
        <taxon>Pseudonocardiales</taxon>
        <taxon>Pseudonocardiaceae</taxon>
        <taxon>Saccharothrix</taxon>
    </lineage>
</organism>
<dbReference type="Gene3D" id="1.50.10.20">
    <property type="match status" value="1"/>
</dbReference>
<sequence>MLALLCGLSLLVPSTASAVPATHNRADAAAGWLARQMVDGERFEVDFGGVLHPDAGLTIDGVFAFAAARTADDHADRAIAWLSQPTVTSGYVGDGGEAYVGAHAKLLLAAQVAGANPASFGGVDLHAGLLALLTPSGRFSDNSAFGDYSNAFSQSLALLALDRTSAGAPVPAVDFLVGTQCPDGGFPLDPAATPCVSDVDSTAMATQALRAVGRPGKAQQGLSWLVGVQHTNGGFGVGTNPPNANSTGLARQALKAGGRDAAARKAKQFLKSLQVDCAGPVEQRGAVAWQATGFDPATATRATAQAVLGLADVGLADLHSGGKSGAPVLACA</sequence>
<comment type="caution">
    <text evidence="2">The sequence shown here is derived from an EMBL/GenBank/DDBJ whole genome shotgun (WGS) entry which is preliminary data.</text>
</comment>
<dbReference type="EMBL" id="JBHSQO010000019">
    <property type="protein sequence ID" value="MFC6091517.1"/>
    <property type="molecule type" value="Genomic_DNA"/>
</dbReference>